<dbReference type="GO" id="GO:0006281">
    <property type="term" value="P:DNA repair"/>
    <property type="evidence" value="ECO:0007669"/>
    <property type="project" value="UniProtKB-KW"/>
</dbReference>
<proteinExistence type="inferred from homology"/>
<keyword evidence="4" id="KW-1185">Reference proteome</keyword>
<dbReference type="Pfam" id="PF05970">
    <property type="entry name" value="PIF1"/>
    <property type="match status" value="1"/>
</dbReference>
<dbReference type="PANTHER" id="PTHR10492">
    <property type="match status" value="1"/>
</dbReference>
<dbReference type="GO" id="GO:0043139">
    <property type="term" value="F:5'-3' DNA helicase activity"/>
    <property type="evidence" value="ECO:0007669"/>
    <property type="project" value="UniProtKB-EC"/>
</dbReference>
<keyword evidence="1" id="KW-0234">DNA repair</keyword>
<dbReference type="PANTHER" id="PTHR10492:SF95">
    <property type="entry name" value="HELITRON HELICASE-LIKE DOMAIN-CONTAINING PROTEIN"/>
    <property type="match status" value="1"/>
</dbReference>
<dbReference type="EC" id="5.6.2.3" evidence="1"/>
<dbReference type="GO" id="GO:0016887">
    <property type="term" value="F:ATP hydrolysis activity"/>
    <property type="evidence" value="ECO:0007669"/>
    <property type="project" value="RHEA"/>
</dbReference>
<keyword evidence="1" id="KW-0347">Helicase</keyword>
<sequence>MDQVNNDLCFNEALGLIEDKIVTISGKKLSEFGTLKSQRRGELSTDLIKELSYDNVFLDTQISEIEPCLLSEQKDIYDKILKRVERGEGNLFFLMPRAEQTNFFLLNLLLEIIRRDRNVALAVFSSAIVATLLSGGRTAGPVLKLPLNLASKKPQLAISVKVAPAMPCCNNISEYE</sequence>
<accession>A0A4C1VVE9</accession>
<keyword evidence="1" id="KW-0378">Hydrolase</keyword>
<evidence type="ECO:0000313" key="4">
    <source>
        <dbReference type="Proteomes" id="UP000299102"/>
    </source>
</evidence>
<organism evidence="3 4">
    <name type="scientific">Eumeta variegata</name>
    <name type="common">Bagworm moth</name>
    <name type="synonym">Eumeta japonica</name>
    <dbReference type="NCBI Taxonomy" id="151549"/>
    <lineage>
        <taxon>Eukaryota</taxon>
        <taxon>Metazoa</taxon>
        <taxon>Ecdysozoa</taxon>
        <taxon>Arthropoda</taxon>
        <taxon>Hexapoda</taxon>
        <taxon>Insecta</taxon>
        <taxon>Pterygota</taxon>
        <taxon>Neoptera</taxon>
        <taxon>Endopterygota</taxon>
        <taxon>Lepidoptera</taxon>
        <taxon>Glossata</taxon>
        <taxon>Ditrysia</taxon>
        <taxon>Tineoidea</taxon>
        <taxon>Psychidae</taxon>
        <taxon>Oiketicinae</taxon>
        <taxon>Eumeta</taxon>
    </lineage>
</organism>
<reference evidence="3 4" key="1">
    <citation type="journal article" date="2019" name="Commun. Biol.">
        <title>The bagworm genome reveals a unique fibroin gene that provides high tensile strength.</title>
        <authorList>
            <person name="Kono N."/>
            <person name="Nakamura H."/>
            <person name="Ohtoshi R."/>
            <person name="Tomita M."/>
            <person name="Numata K."/>
            <person name="Arakawa K."/>
        </authorList>
    </citation>
    <scope>NUCLEOTIDE SEQUENCE [LARGE SCALE GENOMIC DNA]</scope>
</reference>
<evidence type="ECO:0000313" key="3">
    <source>
        <dbReference type="EMBL" id="GBP42530.1"/>
    </source>
</evidence>
<keyword evidence="1" id="KW-0547">Nucleotide-binding</keyword>
<keyword evidence="1" id="KW-0067">ATP-binding</keyword>
<dbReference type="GO" id="GO:0006310">
    <property type="term" value="P:DNA recombination"/>
    <property type="evidence" value="ECO:0007669"/>
    <property type="project" value="UniProtKB-KW"/>
</dbReference>
<evidence type="ECO:0000259" key="2">
    <source>
        <dbReference type="Pfam" id="PF05970"/>
    </source>
</evidence>
<dbReference type="STRING" id="151549.A0A4C1VVE9"/>
<name>A0A4C1VVE9_EUMVA</name>
<dbReference type="AlphaFoldDB" id="A0A4C1VVE9"/>
<dbReference type="EMBL" id="BGZK01000420">
    <property type="protein sequence ID" value="GBP42530.1"/>
    <property type="molecule type" value="Genomic_DNA"/>
</dbReference>
<protein>
    <recommendedName>
        <fullName evidence="1">ATP-dependent DNA helicase</fullName>
        <ecNumber evidence="1">5.6.2.3</ecNumber>
    </recommendedName>
</protein>
<dbReference type="Proteomes" id="UP000299102">
    <property type="component" value="Unassembled WGS sequence"/>
</dbReference>
<dbReference type="GO" id="GO:0005524">
    <property type="term" value="F:ATP binding"/>
    <property type="evidence" value="ECO:0007669"/>
    <property type="project" value="UniProtKB-KW"/>
</dbReference>
<keyword evidence="1" id="KW-0233">DNA recombination</keyword>
<dbReference type="InterPro" id="IPR010285">
    <property type="entry name" value="DNA_helicase_pif1-like_DEAD"/>
</dbReference>
<comment type="catalytic activity">
    <reaction evidence="1">
        <text>ATP + H2O = ADP + phosphate + H(+)</text>
        <dbReference type="Rhea" id="RHEA:13065"/>
        <dbReference type="ChEBI" id="CHEBI:15377"/>
        <dbReference type="ChEBI" id="CHEBI:15378"/>
        <dbReference type="ChEBI" id="CHEBI:30616"/>
        <dbReference type="ChEBI" id="CHEBI:43474"/>
        <dbReference type="ChEBI" id="CHEBI:456216"/>
        <dbReference type="EC" id="5.6.2.3"/>
    </reaction>
</comment>
<feature type="domain" description="DNA helicase Pif1-like DEAD-box helicase" evidence="2">
    <location>
        <begin position="69"/>
        <end position="152"/>
    </location>
</feature>
<dbReference type="GO" id="GO:0000723">
    <property type="term" value="P:telomere maintenance"/>
    <property type="evidence" value="ECO:0007669"/>
    <property type="project" value="InterPro"/>
</dbReference>
<comment type="cofactor">
    <cofactor evidence="1">
        <name>Mg(2+)</name>
        <dbReference type="ChEBI" id="CHEBI:18420"/>
    </cofactor>
</comment>
<dbReference type="OrthoDB" id="272985at2759"/>
<keyword evidence="1" id="KW-0227">DNA damage</keyword>
<gene>
    <name evidence="3" type="ORF">EVAR_81980_1</name>
</gene>
<comment type="similarity">
    <text evidence="1">Belongs to the helicase family.</text>
</comment>
<comment type="caution">
    <text evidence="3">The sequence shown here is derived from an EMBL/GenBank/DDBJ whole genome shotgun (WGS) entry which is preliminary data.</text>
</comment>
<evidence type="ECO:0000256" key="1">
    <source>
        <dbReference type="RuleBase" id="RU363044"/>
    </source>
</evidence>